<dbReference type="CDD" id="cd17920">
    <property type="entry name" value="DEXHc_RecQ"/>
    <property type="match status" value="1"/>
</dbReference>
<dbReference type="OrthoDB" id="10261556at2759"/>
<feature type="compositionally biased region" description="Basic and acidic residues" evidence="12">
    <location>
        <begin position="40"/>
        <end position="50"/>
    </location>
</feature>
<dbReference type="InterPro" id="IPR014001">
    <property type="entry name" value="Helicase_ATP-bd"/>
</dbReference>
<dbReference type="GO" id="GO:0000724">
    <property type="term" value="P:double-strand break repair via homologous recombination"/>
    <property type="evidence" value="ECO:0007669"/>
    <property type="project" value="TreeGrafter"/>
</dbReference>
<dbReference type="FunFam" id="3.40.50.300:FF:001389">
    <property type="entry name" value="ATP-dependent DNA helicase RecQ"/>
    <property type="match status" value="1"/>
</dbReference>
<comment type="similarity">
    <text evidence="2 11">Belongs to the helicase family. RecQ subfamily.</text>
</comment>
<dbReference type="STRING" id="1202772.A0A1V9ZNE1"/>
<dbReference type="PROSITE" id="PS51192">
    <property type="entry name" value="HELICASE_ATP_BIND_1"/>
    <property type="match status" value="1"/>
</dbReference>
<dbReference type="InterPro" id="IPR036388">
    <property type="entry name" value="WH-like_DNA-bd_sf"/>
</dbReference>
<evidence type="ECO:0000256" key="12">
    <source>
        <dbReference type="SAM" id="MobiDB-lite"/>
    </source>
</evidence>
<dbReference type="Pfam" id="PF16124">
    <property type="entry name" value="RecQ_Zn_bind"/>
    <property type="match status" value="1"/>
</dbReference>
<comment type="catalytic activity">
    <reaction evidence="11">
        <text>ATP + H2O = ADP + phosphate + H(+)</text>
        <dbReference type="Rhea" id="RHEA:13065"/>
        <dbReference type="ChEBI" id="CHEBI:15377"/>
        <dbReference type="ChEBI" id="CHEBI:15378"/>
        <dbReference type="ChEBI" id="CHEBI:30616"/>
        <dbReference type="ChEBI" id="CHEBI:43474"/>
        <dbReference type="ChEBI" id="CHEBI:456216"/>
    </reaction>
</comment>
<keyword evidence="16" id="KW-1185">Reference proteome</keyword>
<keyword evidence="4 11" id="KW-0378">Hydrolase</keyword>
<dbReference type="SUPFAM" id="SSF52540">
    <property type="entry name" value="P-loop containing nucleoside triphosphate hydrolases"/>
    <property type="match status" value="1"/>
</dbReference>
<evidence type="ECO:0000256" key="8">
    <source>
        <dbReference type="ARBA" id="ARBA00023235"/>
    </source>
</evidence>
<feature type="domain" description="Helicase C-terminal" evidence="14">
    <location>
        <begin position="352"/>
        <end position="515"/>
    </location>
</feature>
<proteinExistence type="inferred from homology"/>
<keyword evidence="9 11" id="KW-0539">Nucleus</keyword>
<dbReference type="Gene3D" id="3.40.50.300">
    <property type="entry name" value="P-loop containing nucleotide triphosphate hydrolases"/>
    <property type="match status" value="2"/>
</dbReference>
<sequence length="691" mass="76217">MDRWSWRSARTRFASHQASSDEGQGEVKASEEVLSQADEGEIRGSRHIDNVEGMVDAPMSRGMKPSRFSAPRRSTAICMSDMTAPWKRPRAPPKMEPRAVRAKIDKRTWTGYPDVVMLDVLRNTFGNPSFRSGQAKAIHEAGLGRDVFVLMPTGAGKSLCYQLPACLDTGVTIVVSPLLSLIEDQLHHVQHLGVLAKMFTSGVPKAEKDAVLAAIVWPSSRIKLLYVTPEAVSSSIPLRRALKLCAARHLIARFVIDEAHCIDQWGHDFRKDYHSLGLLRTTYPDVPIMALTATASAKTASEITSSLRLRDPWVQRCSYNRYNASSGLIALSSHRSNLSYMFCAKSGNFLHDLKHVILSHPNESGIIYCLSQKECEELASDLASTTSVSFYHAALDTEDKTFRHRAWSRGDVKVMVATVAFGMGINKPDVRFVSTAIGDPLLPGKRLPFAHVLNSIAQESGRAGRDGLPAESIVYYAYEDFTRRKQLLHDGRGSSRQIHTKNVREMMELCQNKVRECRRVLLLRHFNENFDASDCGGSCDTCLERQHPAPTAFAVDVTAASKALWAMVGHCSQKSVALTLLDMVNLSMGRQLPKRKRSLAGSVPGIGSGKSAGFSKTQVEELVHYNIYKKLLVQVPSQLTVTQAKTNHHGFVSFSMRLGSAWATWADTDSLSMVMTGKFCGVIGLGNGNVL</sequence>
<feature type="region of interest" description="Disordered" evidence="12">
    <location>
        <begin position="1"/>
        <end position="72"/>
    </location>
</feature>
<accession>A0A1V9ZNE1</accession>
<dbReference type="PROSITE" id="PS51194">
    <property type="entry name" value="HELICASE_CTER"/>
    <property type="match status" value="1"/>
</dbReference>
<keyword evidence="3 11" id="KW-0547">Nucleotide-binding</keyword>
<dbReference type="PANTHER" id="PTHR13710">
    <property type="entry name" value="DNA HELICASE RECQ FAMILY MEMBER"/>
    <property type="match status" value="1"/>
</dbReference>
<keyword evidence="5 11" id="KW-0347">Helicase</keyword>
<dbReference type="NCBIfam" id="TIGR00614">
    <property type="entry name" value="recQ_fam"/>
    <property type="match status" value="1"/>
</dbReference>
<dbReference type="GO" id="GO:0005524">
    <property type="term" value="F:ATP binding"/>
    <property type="evidence" value="ECO:0007669"/>
    <property type="project" value="UniProtKB-KW"/>
</dbReference>
<evidence type="ECO:0000259" key="14">
    <source>
        <dbReference type="PROSITE" id="PS51194"/>
    </source>
</evidence>
<dbReference type="Pfam" id="PF00270">
    <property type="entry name" value="DEAD"/>
    <property type="match status" value="1"/>
</dbReference>
<reference evidence="15 16" key="1">
    <citation type="journal article" date="2014" name="Genome Biol. Evol.">
        <title>The secreted proteins of Achlya hypogyna and Thraustotheca clavata identify the ancestral oomycete secretome and reveal gene acquisitions by horizontal gene transfer.</title>
        <authorList>
            <person name="Misner I."/>
            <person name="Blouin N."/>
            <person name="Leonard G."/>
            <person name="Richards T.A."/>
            <person name="Lane C.E."/>
        </authorList>
    </citation>
    <scope>NUCLEOTIDE SEQUENCE [LARGE SCALE GENOMIC DNA]</scope>
    <source>
        <strain evidence="15 16">ATCC 48635</strain>
    </source>
</reference>
<evidence type="ECO:0000256" key="10">
    <source>
        <dbReference type="ARBA" id="ARBA00034617"/>
    </source>
</evidence>
<evidence type="ECO:0000256" key="4">
    <source>
        <dbReference type="ARBA" id="ARBA00022801"/>
    </source>
</evidence>
<dbReference type="Proteomes" id="UP000243579">
    <property type="component" value="Unassembled WGS sequence"/>
</dbReference>
<evidence type="ECO:0000259" key="13">
    <source>
        <dbReference type="PROSITE" id="PS51192"/>
    </source>
</evidence>
<dbReference type="Gene3D" id="1.10.10.10">
    <property type="entry name" value="Winged helix-like DNA-binding domain superfamily/Winged helix DNA-binding domain"/>
    <property type="match status" value="1"/>
</dbReference>
<dbReference type="InterPro" id="IPR002464">
    <property type="entry name" value="DNA/RNA_helicase_DEAH_CS"/>
</dbReference>
<evidence type="ECO:0000313" key="15">
    <source>
        <dbReference type="EMBL" id="OQR99300.1"/>
    </source>
</evidence>
<keyword evidence="6 11" id="KW-0067">ATP-binding</keyword>
<evidence type="ECO:0000256" key="5">
    <source>
        <dbReference type="ARBA" id="ARBA00022806"/>
    </source>
</evidence>
<evidence type="ECO:0000313" key="16">
    <source>
        <dbReference type="Proteomes" id="UP000243579"/>
    </source>
</evidence>
<dbReference type="SMART" id="SM00490">
    <property type="entry name" value="HELICc"/>
    <property type="match status" value="1"/>
</dbReference>
<evidence type="ECO:0000256" key="3">
    <source>
        <dbReference type="ARBA" id="ARBA00022741"/>
    </source>
</evidence>
<dbReference type="PANTHER" id="PTHR13710:SF153">
    <property type="entry name" value="RECQ-LIKE DNA HELICASE BLM"/>
    <property type="match status" value="1"/>
</dbReference>
<gene>
    <name evidence="15" type="ORF">ACHHYP_07130</name>
</gene>
<dbReference type="InterPro" id="IPR001650">
    <property type="entry name" value="Helicase_C-like"/>
</dbReference>
<dbReference type="EMBL" id="JNBR01000072">
    <property type="protein sequence ID" value="OQR99300.1"/>
    <property type="molecule type" value="Genomic_DNA"/>
</dbReference>
<dbReference type="PROSITE" id="PS00690">
    <property type="entry name" value="DEAH_ATP_HELICASE"/>
    <property type="match status" value="1"/>
</dbReference>
<evidence type="ECO:0000256" key="2">
    <source>
        <dbReference type="ARBA" id="ARBA00005446"/>
    </source>
</evidence>
<dbReference type="GO" id="GO:0009378">
    <property type="term" value="F:four-way junction helicase activity"/>
    <property type="evidence" value="ECO:0007669"/>
    <property type="project" value="TreeGrafter"/>
</dbReference>
<dbReference type="GO" id="GO:0016887">
    <property type="term" value="F:ATP hydrolysis activity"/>
    <property type="evidence" value="ECO:0007669"/>
    <property type="project" value="RHEA"/>
</dbReference>
<dbReference type="GO" id="GO:0005634">
    <property type="term" value="C:nucleus"/>
    <property type="evidence" value="ECO:0007669"/>
    <property type="project" value="UniProtKB-SubCell"/>
</dbReference>
<dbReference type="GO" id="GO:0043138">
    <property type="term" value="F:3'-5' DNA helicase activity"/>
    <property type="evidence" value="ECO:0007669"/>
    <property type="project" value="UniProtKB-EC"/>
</dbReference>
<protein>
    <recommendedName>
        <fullName evidence="11">ATP-dependent DNA helicase</fullName>
        <ecNumber evidence="11">5.6.2.4</ecNumber>
    </recommendedName>
</protein>
<evidence type="ECO:0000256" key="1">
    <source>
        <dbReference type="ARBA" id="ARBA00004123"/>
    </source>
</evidence>
<dbReference type="InterPro" id="IPR004589">
    <property type="entry name" value="DNA_helicase_ATP-dep_RecQ"/>
</dbReference>
<organism evidence="15 16">
    <name type="scientific">Achlya hypogyna</name>
    <name type="common">Oomycete</name>
    <name type="synonym">Protoachlya hypogyna</name>
    <dbReference type="NCBI Taxonomy" id="1202772"/>
    <lineage>
        <taxon>Eukaryota</taxon>
        <taxon>Sar</taxon>
        <taxon>Stramenopiles</taxon>
        <taxon>Oomycota</taxon>
        <taxon>Saprolegniomycetes</taxon>
        <taxon>Saprolegniales</taxon>
        <taxon>Achlyaceae</taxon>
        <taxon>Achlya</taxon>
    </lineage>
</organism>
<dbReference type="GO" id="GO:0003677">
    <property type="term" value="F:DNA binding"/>
    <property type="evidence" value="ECO:0007669"/>
    <property type="project" value="UniProtKB-KW"/>
</dbReference>
<dbReference type="GO" id="GO:0005694">
    <property type="term" value="C:chromosome"/>
    <property type="evidence" value="ECO:0007669"/>
    <property type="project" value="TreeGrafter"/>
</dbReference>
<keyword evidence="7" id="KW-0238">DNA-binding</keyword>
<evidence type="ECO:0000256" key="11">
    <source>
        <dbReference type="RuleBase" id="RU364117"/>
    </source>
</evidence>
<dbReference type="AlphaFoldDB" id="A0A1V9ZNE1"/>
<dbReference type="InterPro" id="IPR011545">
    <property type="entry name" value="DEAD/DEAH_box_helicase_dom"/>
</dbReference>
<dbReference type="EC" id="5.6.2.4" evidence="11"/>
<dbReference type="InterPro" id="IPR032284">
    <property type="entry name" value="RecQ_Zn-bd"/>
</dbReference>
<comment type="catalytic activity">
    <reaction evidence="10 11">
        <text>Couples ATP hydrolysis with the unwinding of duplex DNA by translocating in the 3'-5' direction.</text>
        <dbReference type="EC" id="5.6.2.4"/>
    </reaction>
</comment>
<comment type="subcellular location">
    <subcellularLocation>
        <location evidence="1 11">Nucleus</location>
    </subcellularLocation>
</comment>
<feature type="domain" description="Helicase ATP-binding" evidence="13">
    <location>
        <begin position="138"/>
        <end position="313"/>
    </location>
</feature>
<name>A0A1V9ZNE1_ACHHY</name>
<keyword evidence="8" id="KW-0413">Isomerase</keyword>
<evidence type="ECO:0000256" key="7">
    <source>
        <dbReference type="ARBA" id="ARBA00023125"/>
    </source>
</evidence>
<dbReference type="SMART" id="SM00487">
    <property type="entry name" value="DEXDc"/>
    <property type="match status" value="1"/>
</dbReference>
<dbReference type="Pfam" id="PF00271">
    <property type="entry name" value="Helicase_C"/>
    <property type="match status" value="1"/>
</dbReference>
<dbReference type="GO" id="GO:0005737">
    <property type="term" value="C:cytoplasm"/>
    <property type="evidence" value="ECO:0007669"/>
    <property type="project" value="TreeGrafter"/>
</dbReference>
<dbReference type="InterPro" id="IPR027417">
    <property type="entry name" value="P-loop_NTPase"/>
</dbReference>
<evidence type="ECO:0000256" key="6">
    <source>
        <dbReference type="ARBA" id="ARBA00022840"/>
    </source>
</evidence>
<evidence type="ECO:0000256" key="9">
    <source>
        <dbReference type="ARBA" id="ARBA00023242"/>
    </source>
</evidence>
<comment type="caution">
    <text evidence="15">The sequence shown here is derived from an EMBL/GenBank/DDBJ whole genome shotgun (WGS) entry which is preliminary data.</text>
</comment>